<evidence type="ECO:0000259" key="3">
    <source>
        <dbReference type="PROSITE" id="PS51186"/>
    </source>
</evidence>
<dbReference type="GO" id="GO:0006325">
    <property type="term" value="P:chromatin organization"/>
    <property type="evidence" value="ECO:0007669"/>
    <property type="project" value="EnsemblFungi"/>
</dbReference>
<reference evidence="4 5" key="1">
    <citation type="submission" date="2016-05" db="EMBL/GenBank/DDBJ databases">
        <title>Comparative genomics of biotechnologically important yeasts.</title>
        <authorList>
            <consortium name="DOE Joint Genome Institute"/>
            <person name="Riley R."/>
            <person name="Haridas S."/>
            <person name="Wolfe K.H."/>
            <person name="Lopes M.R."/>
            <person name="Hittinger C.T."/>
            <person name="Goker M."/>
            <person name="Salamov A."/>
            <person name="Wisecaver J."/>
            <person name="Long T.M."/>
            <person name="Aerts A.L."/>
            <person name="Barry K."/>
            <person name="Choi C."/>
            <person name="Clum A."/>
            <person name="Coughlan A.Y."/>
            <person name="Deshpande S."/>
            <person name="Douglass A.P."/>
            <person name="Hanson S.J."/>
            <person name="Klenk H.-P."/>
            <person name="LaButti K."/>
            <person name="Lapidus A."/>
            <person name="Lindquist E."/>
            <person name="Lipzen A."/>
            <person name="Meier-kolthoff J.P."/>
            <person name="Ohm R.A."/>
            <person name="Otillar R.P."/>
            <person name="Pangilinan J."/>
            <person name="Peng Y."/>
            <person name="Rokas A."/>
            <person name="Rosa C.A."/>
            <person name="Scheuner C."/>
            <person name="Sibirny A.A."/>
            <person name="Slot J.C."/>
            <person name="Stielow J.B."/>
            <person name="Sun H."/>
            <person name="Kurtzman C.P."/>
            <person name="Blackwell M."/>
            <person name="Grigoriev I.V."/>
            <person name="Jeffries T.W."/>
        </authorList>
    </citation>
    <scope>NUCLEOTIDE SEQUENCE [LARGE SCALE GENOMIC DNA]</scope>
    <source>
        <strain evidence="4 5">NRRL YB-4993</strain>
    </source>
</reference>
<proteinExistence type="predicted"/>
<name>A0A1A0HBE4_9ASCO</name>
<dbReference type="InterPro" id="IPR051635">
    <property type="entry name" value="SNAT-like"/>
</dbReference>
<dbReference type="STRING" id="869754.A0A1A0HBE4"/>
<dbReference type="InterPro" id="IPR016181">
    <property type="entry name" value="Acyl_CoA_acyltransferase"/>
</dbReference>
<dbReference type="GeneID" id="30030525"/>
<evidence type="ECO:0000313" key="5">
    <source>
        <dbReference type="Proteomes" id="UP000092555"/>
    </source>
</evidence>
<dbReference type="GO" id="GO:0005737">
    <property type="term" value="C:cytoplasm"/>
    <property type="evidence" value="ECO:0007669"/>
    <property type="project" value="TreeGrafter"/>
</dbReference>
<dbReference type="Gene3D" id="3.40.630.30">
    <property type="match status" value="1"/>
</dbReference>
<dbReference type="OrthoDB" id="30840at2759"/>
<dbReference type="PANTHER" id="PTHR10908:SF0">
    <property type="entry name" value="SEROTONIN N-ACETYLTRANSFERASE"/>
    <property type="match status" value="1"/>
</dbReference>
<dbReference type="GO" id="GO:0004145">
    <property type="term" value="F:diamine N-acetyltransferase activity"/>
    <property type="evidence" value="ECO:0007669"/>
    <property type="project" value="EnsemblFungi"/>
</dbReference>
<dbReference type="RefSeq" id="XP_018711718.1">
    <property type="nucleotide sequence ID" value="XM_018857549.1"/>
</dbReference>
<evidence type="ECO:0000313" key="4">
    <source>
        <dbReference type="EMBL" id="OBA21208.1"/>
    </source>
</evidence>
<comment type="caution">
    <text evidence="4">The sequence shown here is derived from an EMBL/GenBank/DDBJ whole genome shotgun (WGS) entry which is preliminary data.</text>
</comment>
<keyword evidence="2 4" id="KW-0012">Acyltransferase</keyword>
<dbReference type="AlphaFoldDB" id="A0A1A0HBE4"/>
<protein>
    <submittedName>
        <fullName evidence="4">Acyl-CoA N-acyltransferase</fullName>
    </submittedName>
</protein>
<dbReference type="GO" id="GO:0004059">
    <property type="term" value="F:aralkylamine N-acetyltransferase activity"/>
    <property type="evidence" value="ECO:0007669"/>
    <property type="project" value="EnsemblFungi"/>
</dbReference>
<evidence type="ECO:0000256" key="2">
    <source>
        <dbReference type="ARBA" id="ARBA00023315"/>
    </source>
</evidence>
<dbReference type="PANTHER" id="PTHR10908">
    <property type="entry name" value="SEROTONIN N-ACETYLTRANSFERASE"/>
    <property type="match status" value="1"/>
</dbReference>
<gene>
    <name evidence="4" type="ORF">METBIDRAFT_42519</name>
</gene>
<dbReference type="InterPro" id="IPR000182">
    <property type="entry name" value="GNAT_dom"/>
</dbReference>
<organism evidence="4 5">
    <name type="scientific">Metschnikowia bicuspidata var. bicuspidata NRRL YB-4993</name>
    <dbReference type="NCBI Taxonomy" id="869754"/>
    <lineage>
        <taxon>Eukaryota</taxon>
        <taxon>Fungi</taxon>
        <taxon>Dikarya</taxon>
        <taxon>Ascomycota</taxon>
        <taxon>Saccharomycotina</taxon>
        <taxon>Pichiomycetes</taxon>
        <taxon>Metschnikowiaceae</taxon>
        <taxon>Metschnikowia</taxon>
    </lineage>
</organism>
<accession>A0A1A0HBE4</accession>
<dbReference type="Pfam" id="PF13673">
    <property type="entry name" value="Acetyltransf_10"/>
    <property type="match status" value="1"/>
</dbReference>
<dbReference type="SUPFAM" id="SSF55729">
    <property type="entry name" value="Acyl-CoA N-acyltransferases (Nat)"/>
    <property type="match status" value="1"/>
</dbReference>
<sequence length="228" mass="25660">MTDFPPNLSIRPLTIQDLNLCVSLECKGFPEAERASEEKLKYRLTVCPELCSGLFVREYGYKYNAINLPETAKKLEGELKATSSLSDSENGDDGEEKLPIRLSVVKETLIGHIIATKIFSDKITSSSMELPLGEDRSRGHIEQSRTIGVHGLVIDPDWQRKNLGTLLMHDYIQKLSNQDLGSRVVIIAHEGLVPFYEKIGFVNHGESQCKFANECWYDLSIDLISQEE</sequence>
<keyword evidence="1 4" id="KW-0808">Transferase</keyword>
<dbReference type="Proteomes" id="UP000092555">
    <property type="component" value="Unassembled WGS sequence"/>
</dbReference>
<evidence type="ECO:0000256" key="1">
    <source>
        <dbReference type="ARBA" id="ARBA00022679"/>
    </source>
</evidence>
<dbReference type="PROSITE" id="PS51186">
    <property type="entry name" value="GNAT"/>
    <property type="match status" value="1"/>
</dbReference>
<keyword evidence="5" id="KW-1185">Reference proteome</keyword>
<feature type="domain" description="N-acetyltransferase" evidence="3">
    <location>
        <begin position="54"/>
        <end position="222"/>
    </location>
</feature>
<dbReference type="EMBL" id="LXTC01000003">
    <property type="protein sequence ID" value="OBA21208.1"/>
    <property type="molecule type" value="Genomic_DNA"/>
</dbReference>